<name>A0A7S2LSW9_9STRA</name>
<evidence type="ECO:0000256" key="1">
    <source>
        <dbReference type="ARBA" id="ARBA00023002"/>
    </source>
</evidence>
<keyword evidence="1" id="KW-0560">Oxidoreductase</keyword>
<feature type="domain" description="NAD-dependent epimerase/dehydratase" evidence="2">
    <location>
        <begin position="11"/>
        <end position="286"/>
    </location>
</feature>
<dbReference type="Gene3D" id="3.40.50.720">
    <property type="entry name" value="NAD(P)-binding Rossmann-like Domain"/>
    <property type="match status" value="1"/>
</dbReference>
<proteinExistence type="predicted"/>
<gene>
    <name evidence="3" type="ORF">SMAR0320_LOCUS14860</name>
</gene>
<dbReference type="EMBL" id="HBGZ01020677">
    <property type="protein sequence ID" value="CAD9614094.1"/>
    <property type="molecule type" value="Transcribed_RNA"/>
</dbReference>
<sequence length="364" mass="40289">MTASSSTIRTVMITGANGYLASHIVKQLLEKGYNVNACVRNAANESSVRHLLQLSSSSTSSGKLQLFSTGDMADNTLYGRYKQPLANCDAVFHAATPLSPKFTGEFDGVRDMLNPGMEGTKELLETMLHSPRCSSIQCLVLTSSMSAAAPQPEPPIKNESHWSDDTAQLSRGNFYGLLKTRQEKLCQQWSEQSVQEGKLALNFRYCAICPTMIVGPPLLAADDDDDYTPSGTMGSLYRVIKPTDVPSLIGQTIKETKRKALNDSMSYIDVQDCAAQHVAAMENTNASGRYFSLVESWHWNDILSTLKELYPEISLDENYKYEGDDIIRPTQFNLDRMNSLGVKVKSIREIFAECISFFQSKGVL</sequence>
<dbReference type="InterPro" id="IPR036291">
    <property type="entry name" value="NAD(P)-bd_dom_sf"/>
</dbReference>
<evidence type="ECO:0000313" key="3">
    <source>
        <dbReference type="EMBL" id="CAD9614094.1"/>
    </source>
</evidence>
<dbReference type="PANTHER" id="PTHR10366">
    <property type="entry name" value="NAD DEPENDENT EPIMERASE/DEHYDRATASE"/>
    <property type="match status" value="1"/>
</dbReference>
<dbReference type="InterPro" id="IPR050425">
    <property type="entry name" value="NAD(P)_dehydrat-like"/>
</dbReference>
<protein>
    <recommendedName>
        <fullName evidence="2">NAD-dependent epimerase/dehydratase domain-containing protein</fullName>
    </recommendedName>
</protein>
<dbReference type="Pfam" id="PF01370">
    <property type="entry name" value="Epimerase"/>
    <property type="match status" value="1"/>
</dbReference>
<dbReference type="GO" id="GO:0016616">
    <property type="term" value="F:oxidoreductase activity, acting on the CH-OH group of donors, NAD or NADP as acceptor"/>
    <property type="evidence" value="ECO:0007669"/>
    <property type="project" value="TreeGrafter"/>
</dbReference>
<dbReference type="PANTHER" id="PTHR10366:SF831">
    <property type="entry name" value="NAD-DEPENDENT EPIMERASE_DEHYDRATASE DOMAIN-CONTAINING PROTEIN"/>
    <property type="match status" value="1"/>
</dbReference>
<accession>A0A7S2LSW9</accession>
<organism evidence="3">
    <name type="scientific">Skeletonema marinoi</name>
    <dbReference type="NCBI Taxonomy" id="267567"/>
    <lineage>
        <taxon>Eukaryota</taxon>
        <taxon>Sar</taxon>
        <taxon>Stramenopiles</taxon>
        <taxon>Ochrophyta</taxon>
        <taxon>Bacillariophyta</taxon>
        <taxon>Coscinodiscophyceae</taxon>
        <taxon>Thalassiosirophycidae</taxon>
        <taxon>Thalassiosirales</taxon>
        <taxon>Skeletonemataceae</taxon>
        <taxon>Skeletonema</taxon>
        <taxon>Skeletonema marinoi-dohrnii complex</taxon>
    </lineage>
</organism>
<dbReference type="InterPro" id="IPR001509">
    <property type="entry name" value="Epimerase_deHydtase"/>
</dbReference>
<reference evidence="3" key="1">
    <citation type="submission" date="2021-01" db="EMBL/GenBank/DDBJ databases">
        <authorList>
            <person name="Corre E."/>
            <person name="Pelletier E."/>
            <person name="Niang G."/>
            <person name="Scheremetjew M."/>
            <person name="Finn R."/>
            <person name="Kale V."/>
            <person name="Holt S."/>
            <person name="Cochrane G."/>
            <person name="Meng A."/>
            <person name="Brown T."/>
            <person name="Cohen L."/>
        </authorList>
    </citation>
    <scope>NUCLEOTIDE SEQUENCE</scope>
    <source>
        <strain evidence="3">SM1012Den-03</strain>
    </source>
</reference>
<dbReference type="AlphaFoldDB" id="A0A7S2LSW9"/>
<evidence type="ECO:0000259" key="2">
    <source>
        <dbReference type="Pfam" id="PF01370"/>
    </source>
</evidence>
<dbReference type="SUPFAM" id="SSF51735">
    <property type="entry name" value="NAD(P)-binding Rossmann-fold domains"/>
    <property type="match status" value="1"/>
</dbReference>